<dbReference type="GeneID" id="54566788"/>
<accession>A0A6A6CF14</accession>
<dbReference type="AlphaFoldDB" id="A0A6A6CF14"/>
<evidence type="ECO:0008006" key="3">
    <source>
        <dbReference type="Google" id="ProtNLM"/>
    </source>
</evidence>
<proteinExistence type="predicted"/>
<organism evidence="1 2">
    <name type="scientific">Zasmidium cellare ATCC 36951</name>
    <dbReference type="NCBI Taxonomy" id="1080233"/>
    <lineage>
        <taxon>Eukaryota</taxon>
        <taxon>Fungi</taxon>
        <taxon>Dikarya</taxon>
        <taxon>Ascomycota</taxon>
        <taxon>Pezizomycotina</taxon>
        <taxon>Dothideomycetes</taxon>
        <taxon>Dothideomycetidae</taxon>
        <taxon>Mycosphaerellales</taxon>
        <taxon>Mycosphaerellaceae</taxon>
        <taxon>Zasmidium</taxon>
    </lineage>
</organism>
<evidence type="ECO:0000313" key="1">
    <source>
        <dbReference type="EMBL" id="KAF2163996.1"/>
    </source>
</evidence>
<name>A0A6A6CF14_ZASCE</name>
<keyword evidence="2" id="KW-1185">Reference proteome</keyword>
<dbReference type="Proteomes" id="UP000799537">
    <property type="component" value="Unassembled WGS sequence"/>
</dbReference>
<dbReference type="EMBL" id="ML993606">
    <property type="protein sequence ID" value="KAF2163996.1"/>
    <property type="molecule type" value="Genomic_DNA"/>
</dbReference>
<protein>
    <recommendedName>
        <fullName evidence="3">F-box domain-containing protein</fullName>
    </recommendedName>
</protein>
<gene>
    <name evidence="1" type="ORF">M409DRAFT_57097</name>
</gene>
<evidence type="ECO:0000313" key="2">
    <source>
        <dbReference type="Proteomes" id="UP000799537"/>
    </source>
</evidence>
<sequence length="341" mass="39196">MTLFGRSRSKDWENDLSVIRGRRSLYYQQFKGEEEILLDCVAHEREDSKSVQCVVDYLMQRWRNPLTEEEAFSAARAFVEETKNHSAHWATWISSSLLTYSPKKLKPRPPPRPSIWRQDHMQAPTTTQPWSRLLSLPTELLLSILSYTILPSSKTTPFAPPTSTRGLLIGTLSSTHPPIARTCRRLRHETLPLFYSLNTFIFPLTTFSALHTSHLFLAALTDKYVPCLQNILLLGFDRVPLLSHLNHPHPVPHGIAMALAGRYTLRPVRIAVNLRSLSMEIQTEVPRGGEWLCKWEGYLRELKEWLGDVEVGEAEVRTLVSEFGRGVEDLERRGRRVEWFG</sequence>
<dbReference type="OrthoDB" id="62952at2759"/>
<dbReference type="RefSeq" id="XP_033664885.1">
    <property type="nucleotide sequence ID" value="XM_033813516.1"/>
</dbReference>
<reference evidence="1" key="1">
    <citation type="journal article" date="2020" name="Stud. Mycol.">
        <title>101 Dothideomycetes genomes: a test case for predicting lifestyles and emergence of pathogens.</title>
        <authorList>
            <person name="Haridas S."/>
            <person name="Albert R."/>
            <person name="Binder M."/>
            <person name="Bloem J."/>
            <person name="Labutti K."/>
            <person name="Salamov A."/>
            <person name="Andreopoulos B."/>
            <person name="Baker S."/>
            <person name="Barry K."/>
            <person name="Bills G."/>
            <person name="Bluhm B."/>
            <person name="Cannon C."/>
            <person name="Castanera R."/>
            <person name="Culley D."/>
            <person name="Daum C."/>
            <person name="Ezra D."/>
            <person name="Gonzalez J."/>
            <person name="Henrissat B."/>
            <person name="Kuo A."/>
            <person name="Liang C."/>
            <person name="Lipzen A."/>
            <person name="Lutzoni F."/>
            <person name="Magnuson J."/>
            <person name="Mondo S."/>
            <person name="Nolan M."/>
            <person name="Ohm R."/>
            <person name="Pangilinan J."/>
            <person name="Park H.-J."/>
            <person name="Ramirez L."/>
            <person name="Alfaro M."/>
            <person name="Sun H."/>
            <person name="Tritt A."/>
            <person name="Yoshinaga Y."/>
            <person name="Zwiers L.-H."/>
            <person name="Turgeon B."/>
            <person name="Goodwin S."/>
            <person name="Spatafora J."/>
            <person name="Crous P."/>
            <person name="Grigoriev I."/>
        </authorList>
    </citation>
    <scope>NUCLEOTIDE SEQUENCE</scope>
    <source>
        <strain evidence="1">ATCC 36951</strain>
    </source>
</reference>